<dbReference type="PANTHER" id="PTHR38590:SF1">
    <property type="entry name" value="BLL0828 PROTEIN"/>
    <property type="match status" value="1"/>
</dbReference>
<gene>
    <name evidence="2" type="ORF">ACFQ1E_18755</name>
</gene>
<keyword evidence="2" id="KW-0540">Nuclease</keyword>
<dbReference type="InterPro" id="IPR007569">
    <property type="entry name" value="DUF559"/>
</dbReference>
<name>A0ABW3HCF4_9SPHN</name>
<keyword evidence="2" id="KW-0255">Endonuclease</keyword>
<evidence type="ECO:0000259" key="1">
    <source>
        <dbReference type="Pfam" id="PF04480"/>
    </source>
</evidence>
<dbReference type="SUPFAM" id="SSF52980">
    <property type="entry name" value="Restriction endonuclease-like"/>
    <property type="match status" value="1"/>
</dbReference>
<dbReference type="InterPro" id="IPR011335">
    <property type="entry name" value="Restrct_endonuc-II-like"/>
</dbReference>
<dbReference type="GO" id="GO:0004519">
    <property type="term" value="F:endonuclease activity"/>
    <property type="evidence" value="ECO:0007669"/>
    <property type="project" value="UniProtKB-KW"/>
</dbReference>
<keyword evidence="2" id="KW-0378">Hydrolase</keyword>
<comment type="caution">
    <text evidence="2">The sequence shown here is derived from an EMBL/GenBank/DDBJ whole genome shotgun (WGS) entry which is preliminary data.</text>
</comment>
<dbReference type="Proteomes" id="UP001596977">
    <property type="component" value="Unassembled WGS sequence"/>
</dbReference>
<proteinExistence type="predicted"/>
<evidence type="ECO:0000313" key="2">
    <source>
        <dbReference type="EMBL" id="MFD0948385.1"/>
    </source>
</evidence>
<evidence type="ECO:0000313" key="3">
    <source>
        <dbReference type="Proteomes" id="UP001596977"/>
    </source>
</evidence>
<dbReference type="Gene3D" id="3.40.960.10">
    <property type="entry name" value="VSR Endonuclease"/>
    <property type="match status" value="1"/>
</dbReference>
<feature type="domain" description="DUF559" evidence="1">
    <location>
        <begin position="10"/>
        <end position="110"/>
    </location>
</feature>
<accession>A0ABW3HCF4</accession>
<dbReference type="InterPro" id="IPR047216">
    <property type="entry name" value="Endonuclease_DUF559_bact"/>
</dbReference>
<reference evidence="3" key="1">
    <citation type="journal article" date="2019" name="Int. J. Syst. Evol. Microbiol.">
        <title>The Global Catalogue of Microorganisms (GCM) 10K type strain sequencing project: providing services to taxonomists for standard genome sequencing and annotation.</title>
        <authorList>
            <consortium name="The Broad Institute Genomics Platform"/>
            <consortium name="The Broad Institute Genome Sequencing Center for Infectious Disease"/>
            <person name="Wu L."/>
            <person name="Ma J."/>
        </authorList>
    </citation>
    <scope>NUCLEOTIDE SEQUENCE [LARGE SCALE GENOMIC DNA]</scope>
    <source>
        <strain evidence="3">CCUG 62982</strain>
    </source>
</reference>
<dbReference type="EMBL" id="JBHTJG010000012">
    <property type="protein sequence ID" value="MFD0948385.1"/>
    <property type="molecule type" value="Genomic_DNA"/>
</dbReference>
<keyword evidence="3" id="KW-1185">Reference proteome</keyword>
<dbReference type="RefSeq" id="WP_264946286.1">
    <property type="nucleotide sequence ID" value="NZ_JAPDRA010000012.1"/>
</dbReference>
<dbReference type="PANTHER" id="PTHR38590">
    <property type="entry name" value="BLL0828 PROTEIN"/>
    <property type="match status" value="1"/>
</dbReference>
<dbReference type="CDD" id="cd01038">
    <property type="entry name" value="Endonuclease_DUF559"/>
    <property type="match status" value="1"/>
</dbReference>
<dbReference type="Pfam" id="PF04480">
    <property type="entry name" value="DUF559"/>
    <property type="match status" value="1"/>
</dbReference>
<protein>
    <submittedName>
        <fullName evidence="2">Endonuclease domain-containing protein</fullName>
    </submittedName>
</protein>
<organism evidence="2 3">
    <name type="scientific">Sphingomonas canadensis</name>
    <dbReference type="NCBI Taxonomy" id="1219257"/>
    <lineage>
        <taxon>Bacteria</taxon>
        <taxon>Pseudomonadati</taxon>
        <taxon>Pseudomonadota</taxon>
        <taxon>Alphaproteobacteria</taxon>
        <taxon>Sphingomonadales</taxon>
        <taxon>Sphingomonadaceae</taxon>
        <taxon>Sphingomonas</taxon>
    </lineage>
</organism>
<sequence length="135" mass="15284">MLKGYGRSYRRAKQLRREMTLPEVLLWRALRGRSGDKWRKQHPAGPYILDFYCDRAKLCIEIDGEVHERGGHPALDARRDGWLAARGIETQRIPACDVLGNLEGVVAFVAAHVRRRAPLHRPADGPPPPDELGED</sequence>